<proteinExistence type="predicted"/>
<protein>
    <recommendedName>
        <fullName evidence="3">HAMP domain-containing protein</fullName>
    </recommendedName>
</protein>
<dbReference type="Gene3D" id="6.10.340.10">
    <property type="match status" value="1"/>
</dbReference>
<keyword evidence="2" id="KW-0175">Coiled coil</keyword>
<reference evidence="4 5" key="1">
    <citation type="journal article" date="2014" name="Genome Announc.">
        <title>Draft Genome Sequence of Lutibaculum baratangense Strain AMV1T, Isolated from a Mud Volcano in Andamans, India.</title>
        <authorList>
            <person name="Singh A."/>
            <person name="Sreenivas A."/>
            <person name="Sathyanarayana Reddy G."/>
            <person name="Pinnaka A.K."/>
            <person name="Shivaji S."/>
        </authorList>
    </citation>
    <scope>NUCLEOTIDE SEQUENCE [LARGE SCALE GENOMIC DNA]</scope>
    <source>
        <strain evidence="4 5">AMV1</strain>
    </source>
</reference>
<feature type="domain" description="HAMP" evidence="3">
    <location>
        <begin position="338"/>
        <end position="391"/>
    </location>
</feature>
<dbReference type="GO" id="GO:0007165">
    <property type="term" value="P:signal transduction"/>
    <property type="evidence" value="ECO:0007669"/>
    <property type="project" value="InterPro"/>
</dbReference>
<gene>
    <name evidence="4" type="ORF">N177_0148</name>
</gene>
<dbReference type="eggNOG" id="COG2208">
    <property type="taxonomic scope" value="Bacteria"/>
</dbReference>
<accession>V4RPG2</accession>
<dbReference type="PANTHER" id="PTHR43156">
    <property type="entry name" value="STAGE II SPORULATION PROTEIN E-RELATED"/>
    <property type="match status" value="1"/>
</dbReference>
<dbReference type="SUPFAM" id="SSF81606">
    <property type="entry name" value="PP2C-like"/>
    <property type="match status" value="1"/>
</dbReference>
<dbReference type="PANTHER" id="PTHR43156:SF2">
    <property type="entry name" value="STAGE II SPORULATION PROTEIN E"/>
    <property type="match status" value="1"/>
</dbReference>
<dbReference type="AlphaFoldDB" id="V4RPG2"/>
<dbReference type="OrthoDB" id="8456673at2"/>
<dbReference type="InterPro" id="IPR052016">
    <property type="entry name" value="Bact_Sigma-Reg"/>
</dbReference>
<dbReference type="STRING" id="631454.N177_0148"/>
<dbReference type="CDD" id="cd06225">
    <property type="entry name" value="HAMP"/>
    <property type="match status" value="1"/>
</dbReference>
<dbReference type="SUPFAM" id="SSF158472">
    <property type="entry name" value="HAMP domain-like"/>
    <property type="match status" value="1"/>
</dbReference>
<feature type="coiled-coil region" evidence="2">
    <location>
        <begin position="103"/>
        <end position="130"/>
    </location>
</feature>
<dbReference type="RefSeq" id="WP_023430305.1">
    <property type="nucleotide sequence ID" value="NZ_AWXZ01000007.1"/>
</dbReference>
<dbReference type="InterPro" id="IPR036457">
    <property type="entry name" value="PPM-type-like_dom_sf"/>
</dbReference>
<dbReference type="Proteomes" id="UP000017819">
    <property type="component" value="Unassembled WGS sequence"/>
</dbReference>
<sequence>MKIRHTLFALTLFLGLSLVAVLAVDIKGQIDGLRDERKLFASNAIRAELLLASAALARERTQAYLNLLSPGRFDMDAARSAVNDSRDRIVRALREHGASLPGLEAATEAVGELDQLMEAARAEVDRLLASDAAGPRRRGARQWFERVTGIIEQTQALRISLLSQDIRQDPVIRSEGRARYYASIFAETVAQNQALIGGALLSEATVARWVSEQAERNFGRGGLAIELLRSEAGMLPDPELHASLASLGKDDLAALLPLLATLHEPWRERSAAISLTDWLQLTSATLAEVDRTQARLLASSRERLGRDVAEARRRLGLWAAFLLAAVFAVLASHIVLRDRVVAPLESTIAAMLRLARNDLDTPLPHVRANDEFGAMGSALRTFKANAIHRDRLERNRADLHARLKETYRLLRQDLQAAAAIQSTLLPRASDLGQVSFDGAYHPASVVAGDTYNVLRQRDDHIGFFQVDVAGHGAPAALGSVVSHHTLSQAILKRRDGGGLNEVAAEIDAAWPEDLPYFTMILGEVDCPREQLHFVQAGHPSPVLLEADGSFRTLGDGGLPVGLVPEAEFEIVTSPFRPGDRLLVHSDGVTEAAGPAGEIFGEERLMDVVSRHRDASTRSLIDAVVGAVREWRGSGTFEDDVSLLVIERTGRKGGCEHDQP</sequence>
<dbReference type="GO" id="GO:0016791">
    <property type="term" value="F:phosphatase activity"/>
    <property type="evidence" value="ECO:0007669"/>
    <property type="project" value="TreeGrafter"/>
</dbReference>
<evidence type="ECO:0000256" key="1">
    <source>
        <dbReference type="ARBA" id="ARBA00022801"/>
    </source>
</evidence>
<keyword evidence="1" id="KW-0378">Hydrolase</keyword>
<dbReference type="GO" id="GO:0016020">
    <property type="term" value="C:membrane"/>
    <property type="evidence" value="ECO:0007669"/>
    <property type="project" value="InterPro"/>
</dbReference>
<dbReference type="EMBL" id="AWXZ01000007">
    <property type="protein sequence ID" value="ESR27169.1"/>
    <property type="molecule type" value="Genomic_DNA"/>
</dbReference>
<evidence type="ECO:0000313" key="4">
    <source>
        <dbReference type="EMBL" id="ESR27169.1"/>
    </source>
</evidence>
<dbReference type="InterPro" id="IPR003660">
    <property type="entry name" value="HAMP_dom"/>
</dbReference>
<organism evidence="4 5">
    <name type="scientific">Lutibaculum baratangense AMV1</name>
    <dbReference type="NCBI Taxonomy" id="631454"/>
    <lineage>
        <taxon>Bacteria</taxon>
        <taxon>Pseudomonadati</taxon>
        <taxon>Pseudomonadota</taxon>
        <taxon>Alphaproteobacteria</taxon>
        <taxon>Hyphomicrobiales</taxon>
        <taxon>Tepidamorphaceae</taxon>
        <taxon>Lutibaculum</taxon>
    </lineage>
</organism>
<dbReference type="PROSITE" id="PS50885">
    <property type="entry name" value="HAMP"/>
    <property type="match status" value="1"/>
</dbReference>
<dbReference type="Pfam" id="PF07228">
    <property type="entry name" value="SpoIIE"/>
    <property type="match status" value="1"/>
</dbReference>
<keyword evidence="5" id="KW-1185">Reference proteome</keyword>
<evidence type="ECO:0000256" key="2">
    <source>
        <dbReference type="SAM" id="Coils"/>
    </source>
</evidence>
<evidence type="ECO:0000313" key="5">
    <source>
        <dbReference type="Proteomes" id="UP000017819"/>
    </source>
</evidence>
<dbReference type="InterPro" id="IPR001932">
    <property type="entry name" value="PPM-type_phosphatase-like_dom"/>
</dbReference>
<evidence type="ECO:0000259" key="3">
    <source>
        <dbReference type="PROSITE" id="PS50885"/>
    </source>
</evidence>
<dbReference type="SMART" id="SM00331">
    <property type="entry name" value="PP2C_SIG"/>
    <property type="match status" value="1"/>
</dbReference>
<comment type="caution">
    <text evidence="4">The sequence shown here is derived from an EMBL/GenBank/DDBJ whole genome shotgun (WGS) entry which is preliminary data.</text>
</comment>
<dbReference type="SMART" id="SM00304">
    <property type="entry name" value="HAMP"/>
    <property type="match status" value="1"/>
</dbReference>
<dbReference type="Pfam" id="PF00672">
    <property type="entry name" value="HAMP"/>
    <property type="match status" value="1"/>
</dbReference>
<dbReference type="Gene3D" id="3.60.40.10">
    <property type="entry name" value="PPM-type phosphatase domain"/>
    <property type="match status" value="1"/>
</dbReference>
<name>V4RPG2_9HYPH</name>